<gene>
    <name evidence="2" type="ORF">SAMN05216581_2808</name>
    <name evidence="1" type="ORF">SAMN05216598_5691</name>
</gene>
<proteinExistence type="predicted"/>
<reference evidence="4" key="2">
    <citation type="submission" date="2016-10" db="EMBL/GenBank/DDBJ databases">
        <authorList>
            <person name="Varghese N."/>
            <person name="Submissions S."/>
        </authorList>
    </citation>
    <scope>NUCLEOTIDE SEQUENCE [LARGE SCALE GENOMIC DNA]</scope>
    <source>
        <strain evidence="4">ATCC 23835</strain>
    </source>
</reference>
<evidence type="ECO:0000313" key="3">
    <source>
        <dbReference type="Proteomes" id="UP000182272"/>
    </source>
</evidence>
<protein>
    <submittedName>
        <fullName evidence="2">Uncharacterized protein</fullName>
    </submittedName>
</protein>
<evidence type="ECO:0000313" key="1">
    <source>
        <dbReference type="EMBL" id="SDT43260.1"/>
    </source>
</evidence>
<evidence type="ECO:0000313" key="2">
    <source>
        <dbReference type="EMBL" id="SEI14639.1"/>
    </source>
</evidence>
<dbReference type="EMBL" id="LT629777">
    <property type="protein sequence ID" value="SDT43260.1"/>
    <property type="molecule type" value="Genomic_DNA"/>
</dbReference>
<dbReference type="AlphaFoldDB" id="A0A1H6NMZ9"/>
<name>A0A1H6NMZ9_9PSED</name>
<dbReference type="EMBL" id="LT629972">
    <property type="protein sequence ID" value="SEI14639.1"/>
    <property type="molecule type" value="Genomic_DNA"/>
</dbReference>
<organism evidence="2 3">
    <name type="scientific">Pseudomonas asplenii</name>
    <dbReference type="NCBI Taxonomy" id="53407"/>
    <lineage>
        <taxon>Bacteria</taxon>
        <taxon>Pseudomonadati</taxon>
        <taxon>Pseudomonadota</taxon>
        <taxon>Gammaproteobacteria</taxon>
        <taxon>Pseudomonadales</taxon>
        <taxon>Pseudomonadaceae</taxon>
        <taxon>Pseudomonas</taxon>
    </lineage>
</organism>
<keyword evidence="4" id="KW-1185">Reference proteome</keyword>
<evidence type="ECO:0000313" key="4">
    <source>
        <dbReference type="Proteomes" id="UP000199524"/>
    </source>
</evidence>
<sequence length="45" mass="4964">MRVNARLVASGCITDLPQRLSSDYNDSISLPANRISTTPMLRSNQ</sequence>
<dbReference type="Proteomes" id="UP000199524">
    <property type="component" value="Chromosome I"/>
</dbReference>
<dbReference type="Proteomes" id="UP000182272">
    <property type="component" value="Chromosome I"/>
</dbReference>
<reference evidence="2 3" key="1">
    <citation type="submission" date="2016-10" db="EMBL/GenBank/DDBJ databases">
        <authorList>
            <person name="de Groot N.N."/>
        </authorList>
    </citation>
    <scope>NUCLEOTIDE SEQUENCE [LARGE SCALE GENOMIC DNA]</scope>
    <source>
        <strain evidence="1">ATCC 23835</strain>
        <strain evidence="2 3">LMG 2158</strain>
    </source>
</reference>
<accession>A0A1H6NMZ9</accession>
<accession>A0A1H2ABA0</accession>